<evidence type="ECO:0000313" key="3">
    <source>
        <dbReference type="Proteomes" id="UP001302602"/>
    </source>
</evidence>
<keyword evidence="3" id="KW-1185">Reference proteome</keyword>
<sequence>MRSWQAQWWDLPVVIWFFLQPHQYYRIRKFSSCAPSQAAGGNARGQGQGESRPRGAREAAQAQFEALAQAINEKDEAAAALIGEQSRLSANMWVRRTGWPRHLQGFDCEWLAATTRRPDAEKGATSGGNRANGDKHGHRDGDQDREQDRDRDRDDAEEEASRGGSEAALAIVLLAMERVVWRAQKASQASVVGSAAVNSIERREAGGNSYEKPFNAGQKGATMVKYSAAEGEEEEEQEERGDGDQRANGQVEGGEPERIRDRRPAYNFTAEQAEMFDRVRIAVYAAIAGGDGSDTNHDDEDDTSELEGHRVGRVGHPAGRGWRSALVYTPVLSAIVTVARMLVLHKAKRARHEEIRRRRRFAGESKAKARERARSHFDRVREMVQRFMTIFSIVSLQAMIHGLLHAARAQLRRAVLLLDVDEDGEPVTTARQGAGEPAGAMAWPAIQWDKLVDNAAETKAGWSFAEDPRNREAFGGVDGKRWLADRVVGEARLFRQFFETEAATIGGREDGSGIRWRMERVREYAEAMEAFRAQLLVLMHMTGGQPARGTELVTVKYKFIPFS</sequence>
<accession>A0AAN6TPI0</accession>
<dbReference type="RefSeq" id="XP_062642080.1">
    <property type="nucleotide sequence ID" value="XM_062797288.1"/>
</dbReference>
<feature type="region of interest" description="Disordered" evidence="1">
    <location>
        <begin position="289"/>
        <end position="312"/>
    </location>
</feature>
<feature type="region of interest" description="Disordered" evidence="1">
    <location>
        <begin position="225"/>
        <end position="258"/>
    </location>
</feature>
<dbReference type="AlphaFoldDB" id="A0AAN6TPI0"/>
<gene>
    <name evidence="2" type="ORF">N657DRAFT_694486</name>
</gene>
<dbReference type="EMBL" id="MU853272">
    <property type="protein sequence ID" value="KAK4118307.1"/>
    <property type="molecule type" value="Genomic_DNA"/>
</dbReference>
<feature type="region of interest" description="Disordered" evidence="1">
    <location>
        <begin position="117"/>
        <end position="164"/>
    </location>
</feature>
<reference evidence="2" key="2">
    <citation type="submission" date="2023-05" db="EMBL/GenBank/DDBJ databases">
        <authorList>
            <consortium name="Lawrence Berkeley National Laboratory"/>
            <person name="Steindorff A."/>
            <person name="Hensen N."/>
            <person name="Bonometti L."/>
            <person name="Westerberg I."/>
            <person name="Brannstrom I.O."/>
            <person name="Guillou S."/>
            <person name="Cros-Aarteil S."/>
            <person name="Calhoun S."/>
            <person name="Haridas S."/>
            <person name="Kuo A."/>
            <person name="Mondo S."/>
            <person name="Pangilinan J."/>
            <person name="Riley R."/>
            <person name="Labutti K."/>
            <person name="Andreopoulos B."/>
            <person name="Lipzen A."/>
            <person name="Chen C."/>
            <person name="Yanf M."/>
            <person name="Daum C."/>
            <person name="Ng V."/>
            <person name="Clum A."/>
            <person name="Ohm R."/>
            <person name="Martin F."/>
            <person name="Silar P."/>
            <person name="Natvig D."/>
            <person name="Lalanne C."/>
            <person name="Gautier V."/>
            <person name="Ament-Velasquez S.L."/>
            <person name="Kruys A."/>
            <person name="Hutchinson M.I."/>
            <person name="Powell A.J."/>
            <person name="Barry K."/>
            <person name="Miller A.N."/>
            <person name="Grigoriev I.V."/>
            <person name="Debuchy R."/>
            <person name="Gladieux P."/>
            <person name="Thoren M.H."/>
            <person name="Johannesson H."/>
        </authorList>
    </citation>
    <scope>NUCLEOTIDE SEQUENCE</scope>
    <source>
        <strain evidence="2">CBS 731.68</strain>
    </source>
</reference>
<evidence type="ECO:0000256" key="1">
    <source>
        <dbReference type="SAM" id="MobiDB-lite"/>
    </source>
</evidence>
<comment type="caution">
    <text evidence="2">The sequence shown here is derived from an EMBL/GenBank/DDBJ whole genome shotgun (WGS) entry which is preliminary data.</text>
</comment>
<feature type="compositionally biased region" description="Acidic residues" evidence="1">
    <location>
        <begin position="230"/>
        <end position="239"/>
    </location>
</feature>
<name>A0AAN6TPI0_9PEZI</name>
<dbReference type="Proteomes" id="UP001302602">
    <property type="component" value="Unassembled WGS sequence"/>
</dbReference>
<dbReference type="GeneID" id="87834055"/>
<feature type="region of interest" description="Disordered" evidence="1">
    <location>
        <begin position="36"/>
        <end position="61"/>
    </location>
</feature>
<proteinExistence type="predicted"/>
<feature type="compositionally biased region" description="Basic and acidic residues" evidence="1">
    <location>
        <begin position="132"/>
        <end position="154"/>
    </location>
</feature>
<protein>
    <submittedName>
        <fullName evidence="2">Uncharacterized protein</fullName>
    </submittedName>
</protein>
<organism evidence="2 3">
    <name type="scientific">Parathielavia appendiculata</name>
    <dbReference type="NCBI Taxonomy" id="2587402"/>
    <lineage>
        <taxon>Eukaryota</taxon>
        <taxon>Fungi</taxon>
        <taxon>Dikarya</taxon>
        <taxon>Ascomycota</taxon>
        <taxon>Pezizomycotina</taxon>
        <taxon>Sordariomycetes</taxon>
        <taxon>Sordariomycetidae</taxon>
        <taxon>Sordariales</taxon>
        <taxon>Chaetomiaceae</taxon>
        <taxon>Parathielavia</taxon>
    </lineage>
</organism>
<evidence type="ECO:0000313" key="2">
    <source>
        <dbReference type="EMBL" id="KAK4118307.1"/>
    </source>
</evidence>
<reference evidence="2" key="1">
    <citation type="journal article" date="2023" name="Mol. Phylogenet. Evol.">
        <title>Genome-scale phylogeny and comparative genomics of the fungal order Sordariales.</title>
        <authorList>
            <person name="Hensen N."/>
            <person name="Bonometti L."/>
            <person name="Westerberg I."/>
            <person name="Brannstrom I.O."/>
            <person name="Guillou S."/>
            <person name="Cros-Aarteil S."/>
            <person name="Calhoun S."/>
            <person name="Haridas S."/>
            <person name="Kuo A."/>
            <person name="Mondo S."/>
            <person name="Pangilinan J."/>
            <person name="Riley R."/>
            <person name="LaButti K."/>
            <person name="Andreopoulos B."/>
            <person name="Lipzen A."/>
            <person name="Chen C."/>
            <person name="Yan M."/>
            <person name="Daum C."/>
            <person name="Ng V."/>
            <person name="Clum A."/>
            <person name="Steindorff A."/>
            <person name="Ohm R.A."/>
            <person name="Martin F."/>
            <person name="Silar P."/>
            <person name="Natvig D.O."/>
            <person name="Lalanne C."/>
            <person name="Gautier V."/>
            <person name="Ament-Velasquez S.L."/>
            <person name="Kruys A."/>
            <person name="Hutchinson M.I."/>
            <person name="Powell A.J."/>
            <person name="Barry K."/>
            <person name="Miller A.N."/>
            <person name="Grigoriev I.V."/>
            <person name="Debuchy R."/>
            <person name="Gladieux P."/>
            <person name="Hiltunen Thoren M."/>
            <person name="Johannesson H."/>
        </authorList>
    </citation>
    <scope>NUCLEOTIDE SEQUENCE</scope>
    <source>
        <strain evidence="2">CBS 731.68</strain>
    </source>
</reference>